<feature type="domain" description="Bacterial Ig" evidence="2">
    <location>
        <begin position="59"/>
        <end position="145"/>
    </location>
</feature>
<protein>
    <recommendedName>
        <fullName evidence="2">Bacterial Ig domain-containing protein</fullName>
    </recommendedName>
</protein>
<organism evidence="3 4">
    <name type="scientific">Ignatzschineria cameli</name>
    <dbReference type="NCBI Taxonomy" id="2182793"/>
    <lineage>
        <taxon>Bacteria</taxon>
        <taxon>Pseudomonadati</taxon>
        <taxon>Pseudomonadota</taxon>
        <taxon>Gammaproteobacteria</taxon>
        <taxon>Cardiobacteriales</taxon>
        <taxon>Ignatzschineriaceae</taxon>
        <taxon>Ignatzschineria</taxon>
    </lineage>
</organism>
<dbReference type="InterPro" id="IPR019960">
    <property type="entry name" value="T1SS_VCA0849"/>
</dbReference>
<gene>
    <name evidence="3" type="ORF">DC077_10360</name>
</gene>
<dbReference type="InterPro" id="IPR055014">
    <property type="entry name" value="BapA_Bap-like_C"/>
</dbReference>
<comment type="caution">
    <text evidence="3">The sequence shown here is derived from an EMBL/GenBank/DDBJ whole genome shotgun (WGS) entry which is preliminary data.</text>
</comment>
<evidence type="ECO:0000313" key="4">
    <source>
        <dbReference type="Proteomes" id="UP000245059"/>
    </source>
</evidence>
<dbReference type="InterPro" id="IPR013783">
    <property type="entry name" value="Ig-like_fold"/>
</dbReference>
<feature type="region of interest" description="Disordered" evidence="1">
    <location>
        <begin position="1"/>
        <end position="69"/>
    </location>
</feature>
<dbReference type="Pfam" id="PF17963">
    <property type="entry name" value="Big_9"/>
    <property type="match status" value="1"/>
</dbReference>
<feature type="non-terminal residue" evidence="3">
    <location>
        <position position="1"/>
    </location>
</feature>
<dbReference type="NCBIfam" id="TIGR01965">
    <property type="entry name" value="VCBS_repeat"/>
    <property type="match status" value="2"/>
</dbReference>
<evidence type="ECO:0000259" key="2">
    <source>
        <dbReference type="Pfam" id="PF17936"/>
    </source>
</evidence>
<proteinExistence type="predicted"/>
<dbReference type="InterPro" id="IPR010221">
    <property type="entry name" value="VCBS_dom"/>
</dbReference>
<sequence>KDQEGNSLGSVVADPESGAYEVELSRPVTDGETVNVTATDKAGNTSDKTPVTGEKDTTAPDAPDAEIDDGNSVLTVKTEPNATVKVYDSEGKPLLDSDGKPIEFEADKNGDASYTFEPALERGKIINITATDKSGNESQPTEVIAGVAEMLATVDNYVDVVLDATPKRIENENPEEMNKTGFSVVSAGLGPVLDLNLLGEVAKSSMHFDVGDNQVREITLQGQAGGVQLAATMDLYFYKLNESTGQWEQQMVEKNWLVSYLLGGISEETTFELTEGKWMVLMAGNLGVQALTGYTLKLNKDIILDYGEAESVKGSATGNMITDEDPKYGMDEVPEGTVLTSVNGINVSSNAKTIIHGEYGKLIVKADGSYHYEVNEDFRGYGEKDTFIYEVTSPSGKTSQSELTFELNITSKEERVEFDNTVVLNTEPTITYDGESDLKQVGFSVIDLPLAGSILSAEALSGAKTLDFTVGVDEVKEITFHGSAGGVTVGVGYDLHIYKLDPETGNYVQVHVEESWFWTVLLGGRSDQLTLQFGEGEYKAFLQSKGGLGLLTGAGIYVDHEKVYDYGQPAKYSGSVTGDAVKDSETILLKVDDQVVEPGKATVVMGEYGKLVINSDGTYTYTVVKPKDAPEDWKPPYGAFDSFRLVTQDANGKTIVDSLNIKIGLHTADDDFNDIAVAEENVKSEIEIEDTKAGKSDEAKVKNFTIEEGQIGKSFTIKAEGDSKGVGKWSDPMTITYVLKNLTTGQEWTKTTDKVADAVLEDVLQSLPAGDYELIVTPTDQGGIKKLNVNIEVVHLDEYETVHIDPITGMLFENDKGKLMLDTLKIADKQLSVNDPKQGAESIEIEGLYGILVVSKDGSYTYTPKGGVYGIDRFIYETVSKMGTKETATLEINVGKVVVASEYDDIARSSSADDSFTMGAGADTVIFTNLGDPEGRNNGNGANGFNKWTDFNLEEGDKIDLVGLLDGNQTTDNIEQYLKYEDGIFYVDRLGQGEFEALLEVEATDLDSLLDGIVWEVELPTMTSQGLDLSQVDSFVADDQDDFYSDDQSLPSFEALILSEDSGTLTLPEAEDDTEIENQAQKLEEKSEATVTTYDIQPVVDPLDDLLEHKPMLV</sequence>
<dbReference type="InterPro" id="IPR041498">
    <property type="entry name" value="Big_6"/>
</dbReference>
<name>A0A2U2AJI4_9GAMM</name>
<dbReference type="RefSeq" id="WP_121494626.1">
    <property type="nucleotide sequence ID" value="NZ_QEWW01000017.1"/>
</dbReference>
<dbReference type="Pfam" id="PF17936">
    <property type="entry name" value="Big_6"/>
    <property type="match status" value="2"/>
</dbReference>
<dbReference type="NCBIfam" id="TIGR03661">
    <property type="entry name" value="T1SS_VCA0849"/>
    <property type="match status" value="1"/>
</dbReference>
<accession>A0A2U2AJI4</accession>
<reference evidence="4" key="1">
    <citation type="submission" date="2018-05" db="EMBL/GenBank/DDBJ databases">
        <title>Ignatzschineria dubaiensis sp. nov., isolated from necrotic foot tissues of dromedaries (Camelus dromedarius) and associated maggots in Dubai, United Arab Emirates.</title>
        <authorList>
            <person name="Tsang C.C."/>
            <person name="Tang J.Y.M."/>
            <person name="Fong J.Y.H."/>
            <person name="Kinne J."/>
            <person name="Lee H.H."/>
            <person name="Joseph M."/>
            <person name="Jose S."/>
            <person name="Schuster R.K."/>
            <person name="Tang Y."/>
            <person name="Sivakumar S."/>
            <person name="Chen J.H.K."/>
            <person name="Teng J.L.L."/>
            <person name="Lau S.K.P."/>
            <person name="Wernery U."/>
            <person name="Woo P.C.Y."/>
        </authorList>
    </citation>
    <scope>NUCLEOTIDE SEQUENCE [LARGE SCALE GENOMIC DNA]</scope>
    <source>
        <strain evidence="4">UAE-HKU57</strain>
    </source>
</reference>
<evidence type="ECO:0000256" key="1">
    <source>
        <dbReference type="SAM" id="MobiDB-lite"/>
    </source>
</evidence>
<dbReference type="Gene3D" id="2.60.40.10">
    <property type="entry name" value="Immunoglobulins"/>
    <property type="match status" value="2"/>
</dbReference>
<feature type="compositionally biased region" description="Polar residues" evidence="1">
    <location>
        <begin position="32"/>
        <end position="49"/>
    </location>
</feature>
<dbReference type="Proteomes" id="UP000245059">
    <property type="component" value="Unassembled WGS sequence"/>
</dbReference>
<dbReference type="AlphaFoldDB" id="A0A2U2AJI4"/>
<dbReference type="EMBL" id="QEWW01000017">
    <property type="protein sequence ID" value="PWD82879.1"/>
    <property type="molecule type" value="Genomic_DNA"/>
</dbReference>
<evidence type="ECO:0000313" key="3">
    <source>
        <dbReference type="EMBL" id="PWD82879.1"/>
    </source>
</evidence>
<dbReference type="NCBIfam" id="NF045619">
    <property type="entry name" value="adhes_GNV_Cterm"/>
    <property type="match status" value="1"/>
</dbReference>
<feature type="domain" description="Bacterial Ig" evidence="2">
    <location>
        <begin position="1"/>
        <end position="52"/>
    </location>
</feature>